<gene>
    <name evidence="1" type="ORF">RFI_22422</name>
</gene>
<evidence type="ECO:0000313" key="1">
    <source>
        <dbReference type="EMBL" id="ETO14946.1"/>
    </source>
</evidence>
<dbReference type="Proteomes" id="UP000023152">
    <property type="component" value="Unassembled WGS sequence"/>
</dbReference>
<accession>X6MMS8</accession>
<organism evidence="1 2">
    <name type="scientific">Reticulomyxa filosa</name>
    <dbReference type="NCBI Taxonomy" id="46433"/>
    <lineage>
        <taxon>Eukaryota</taxon>
        <taxon>Sar</taxon>
        <taxon>Rhizaria</taxon>
        <taxon>Retaria</taxon>
        <taxon>Foraminifera</taxon>
        <taxon>Monothalamids</taxon>
        <taxon>Reticulomyxidae</taxon>
        <taxon>Reticulomyxa</taxon>
    </lineage>
</organism>
<protein>
    <submittedName>
        <fullName evidence="1">Uncharacterized protein</fullName>
    </submittedName>
</protein>
<dbReference type="AlphaFoldDB" id="X6MMS8"/>
<sequence>APLSQYDTYRLCEWIRENETELLKDITNFDLEKYVHRFFENDIDGPKIELNEWNEQKLLTTLFPNKRSDAISNDEKTVTSRLWLAIQTKKENAKELLRKYPPTQRQFRATMIKDILKDLKAKWETAKKELSEQTITGIRISNDLGLLRTKSEQEIYQQIRWMYEPHTTDQTKISLSAVEEKDLETLPICMPKQIDPSLNELQALRLVLTTLGFQMPPLLNGSGSLSPQTFLAEIKRVLTQMVEANKDTPKKCSDIPWGDVIERCGISKDMEGWAKFAGYKVLLKNFEYFRNKIANYQKLAKCLKQVFHCFDSCDALQLLRDATSSLCRLYKDNNKIGWEDKEWQTNKGFLKSFDNEPMKVIVQFWEQNQQHLPKIPSISMEWLRIVASNYKIMKECFETFRSNQVFEDHMQNFAENDSVQQARGTSLMEVRRYLVNFLTFNFDNMSAMYNRLLHFAQNEMSAEKLECFKIIRSSWDSIVQDAIDPQGWMHQKDKEMLKRIRNVHFGDEKQANKEKYLEIKYLIEETEQKSNVQKEPKKQMKSMSQEEFEQLTDRLLMFITGDAGGADNEVLTSQKGISVMTREDIEELLKRRQKQMTGMGPDVFKIVLDRIRAQAIDGQKLIASLKKSAKELAELLLGQDVDVANNREQLVTELMKIIDFEILKERVLIKKKKK</sequence>
<feature type="non-terminal residue" evidence="1">
    <location>
        <position position="1"/>
    </location>
</feature>
<keyword evidence="2" id="KW-1185">Reference proteome</keyword>
<evidence type="ECO:0000313" key="2">
    <source>
        <dbReference type="Proteomes" id="UP000023152"/>
    </source>
</evidence>
<proteinExistence type="predicted"/>
<name>X6MMS8_RETFI</name>
<reference evidence="1 2" key="1">
    <citation type="journal article" date="2013" name="Curr. Biol.">
        <title>The Genome of the Foraminiferan Reticulomyxa filosa.</title>
        <authorList>
            <person name="Glockner G."/>
            <person name="Hulsmann N."/>
            <person name="Schleicher M."/>
            <person name="Noegel A.A."/>
            <person name="Eichinger L."/>
            <person name="Gallinger C."/>
            <person name="Pawlowski J."/>
            <person name="Sierra R."/>
            <person name="Euteneuer U."/>
            <person name="Pillet L."/>
            <person name="Moustafa A."/>
            <person name="Platzer M."/>
            <person name="Groth M."/>
            <person name="Szafranski K."/>
            <person name="Schliwa M."/>
        </authorList>
    </citation>
    <scope>NUCLEOTIDE SEQUENCE [LARGE SCALE GENOMIC DNA]</scope>
</reference>
<comment type="caution">
    <text evidence="1">The sequence shown here is derived from an EMBL/GenBank/DDBJ whole genome shotgun (WGS) entry which is preliminary data.</text>
</comment>
<dbReference type="EMBL" id="ASPP01019629">
    <property type="protein sequence ID" value="ETO14946.1"/>
    <property type="molecule type" value="Genomic_DNA"/>
</dbReference>